<evidence type="ECO:0000313" key="2">
    <source>
        <dbReference type="EMBL" id="KAK9874380.1"/>
    </source>
</evidence>
<sequence length="574" mass="67540">MAECNTYHGDDLLKVFKDLNIELGNLNSNVIRAWFDTDDTDTLNALNFICSSLSNNNVLTPQELQEFESLENPLCNNDLEMVMSDNSCIFDHDLNSHYLKLYKAELENLILEEQRLDRSIELNENLQQTLFVKKSNLEERCIRLDFNCEEAWETCLDISKTLDENDSSIYKKLMENIYHLSNFRFGYNSFEFLNLVNLEDIEESDAFYSSIQHVVRKQHEDLSGNFSESKINLNSTPYDNINDSLEIFKSLIYSAYKEYLTTKLEEVSLLESLNYLENFFVENNLTYFNKISFSEELYSSKIEQKEQLLDLLEKKAVTMSEQPIHSIQIEKLENELKNVQDNLLCFSRIAEYYTKVLCITSCTLMLFLQEKKSIEESCQLKRDISHYILNTLYDSKSRTGIMEEITEKFKSFKMKPIEKRSLSTESVVDVYQGNILEEAYLSFNQMQKELRMLEQDYFNSYSELSEMIEKLIKKDKITKFLYSGPTNHALIIPSNIQSSLKNIQLNFDKQASAIKFSIQITNDSLKKLRVDNWFKNSRLVWGYFLTSPSKIEELFKQRYEEIKAKETRCVRFKE</sequence>
<name>A0AAW1U0I3_9CUCU</name>
<keyword evidence="1" id="KW-0175">Coiled coil</keyword>
<keyword evidence="3" id="KW-1185">Reference proteome</keyword>
<dbReference type="AlphaFoldDB" id="A0AAW1U0I3"/>
<comment type="caution">
    <text evidence="2">The sequence shown here is derived from an EMBL/GenBank/DDBJ whole genome shotgun (WGS) entry which is preliminary data.</text>
</comment>
<organism evidence="2 3">
    <name type="scientific">Henosepilachna vigintioctopunctata</name>
    <dbReference type="NCBI Taxonomy" id="420089"/>
    <lineage>
        <taxon>Eukaryota</taxon>
        <taxon>Metazoa</taxon>
        <taxon>Ecdysozoa</taxon>
        <taxon>Arthropoda</taxon>
        <taxon>Hexapoda</taxon>
        <taxon>Insecta</taxon>
        <taxon>Pterygota</taxon>
        <taxon>Neoptera</taxon>
        <taxon>Endopterygota</taxon>
        <taxon>Coleoptera</taxon>
        <taxon>Polyphaga</taxon>
        <taxon>Cucujiformia</taxon>
        <taxon>Coccinelloidea</taxon>
        <taxon>Coccinellidae</taxon>
        <taxon>Epilachninae</taxon>
        <taxon>Epilachnini</taxon>
        <taxon>Henosepilachna</taxon>
    </lineage>
</organism>
<proteinExistence type="predicted"/>
<evidence type="ECO:0008006" key="4">
    <source>
        <dbReference type="Google" id="ProtNLM"/>
    </source>
</evidence>
<accession>A0AAW1U0I3</accession>
<evidence type="ECO:0000256" key="1">
    <source>
        <dbReference type="SAM" id="Coils"/>
    </source>
</evidence>
<protein>
    <recommendedName>
        <fullName evidence="4">HAUS augmin-like complex subunit 3 N-terminal domain-containing protein</fullName>
    </recommendedName>
</protein>
<dbReference type="EMBL" id="JARQZJ010000031">
    <property type="protein sequence ID" value="KAK9874380.1"/>
    <property type="molecule type" value="Genomic_DNA"/>
</dbReference>
<dbReference type="Proteomes" id="UP001431783">
    <property type="component" value="Unassembled WGS sequence"/>
</dbReference>
<gene>
    <name evidence="2" type="ORF">WA026_002727</name>
</gene>
<reference evidence="2 3" key="1">
    <citation type="submission" date="2023-03" db="EMBL/GenBank/DDBJ databases">
        <title>Genome insight into feeding habits of ladybird beetles.</title>
        <authorList>
            <person name="Li H.-S."/>
            <person name="Huang Y.-H."/>
            <person name="Pang H."/>
        </authorList>
    </citation>
    <scope>NUCLEOTIDE SEQUENCE [LARGE SCALE GENOMIC DNA]</scope>
    <source>
        <strain evidence="2">SYSU_2023b</strain>
        <tissue evidence="2">Whole body</tissue>
    </source>
</reference>
<feature type="coiled-coil region" evidence="1">
    <location>
        <begin position="295"/>
        <end position="349"/>
    </location>
</feature>
<evidence type="ECO:0000313" key="3">
    <source>
        <dbReference type="Proteomes" id="UP001431783"/>
    </source>
</evidence>